<proteinExistence type="predicted"/>
<gene>
    <name evidence="3" type="ORF">DP785_23815</name>
</gene>
<accession>A0A5W3ITM1</accession>
<dbReference type="AlphaFoldDB" id="A0A5W3ITM1"/>
<evidence type="ECO:0000313" key="3">
    <source>
        <dbReference type="EMBL" id="EBW6611830.1"/>
    </source>
</evidence>
<organism evidence="3">
    <name type="scientific">Salmonella muenchen</name>
    <dbReference type="NCBI Taxonomy" id="596"/>
    <lineage>
        <taxon>Bacteria</taxon>
        <taxon>Pseudomonadati</taxon>
        <taxon>Pseudomonadota</taxon>
        <taxon>Gammaproteobacteria</taxon>
        <taxon>Enterobacterales</taxon>
        <taxon>Enterobacteriaceae</taxon>
        <taxon>Salmonella</taxon>
    </lineage>
</organism>
<keyword evidence="2" id="KW-0732">Signal</keyword>
<evidence type="ECO:0000256" key="1">
    <source>
        <dbReference type="SAM" id="MobiDB-lite"/>
    </source>
</evidence>
<protein>
    <submittedName>
        <fullName evidence="3">Uncharacterized protein</fullName>
    </submittedName>
</protein>
<dbReference type="EMBL" id="AAHIXF010000031">
    <property type="protein sequence ID" value="EBW6611830.1"/>
    <property type="molecule type" value="Genomic_DNA"/>
</dbReference>
<comment type="caution">
    <text evidence="3">The sequence shown here is derived from an EMBL/GenBank/DDBJ whole genome shotgun (WGS) entry which is preliminary data.</text>
</comment>
<name>A0A5W3ITM1_SALMU</name>
<evidence type="ECO:0000256" key="2">
    <source>
        <dbReference type="SAM" id="SignalP"/>
    </source>
</evidence>
<reference evidence="3" key="1">
    <citation type="submission" date="2018-06" db="EMBL/GenBank/DDBJ databases">
        <authorList>
            <person name="Ashton P.M."/>
            <person name="Dallman T."/>
            <person name="Nair S."/>
            <person name="De Pinna E."/>
            <person name="Peters T."/>
            <person name="Grant K."/>
        </authorList>
    </citation>
    <scope>NUCLEOTIDE SEQUENCE</scope>
    <source>
        <strain evidence="3">246187</strain>
    </source>
</reference>
<feature type="region of interest" description="Disordered" evidence="1">
    <location>
        <begin position="96"/>
        <end position="118"/>
    </location>
</feature>
<feature type="chain" id="PRO_5026308268" evidence="2">
    <location>
        <begin position="22"/>
        <end position="148"/>
    </location>
</feature>
<sequence>MRKCSIAILLMLGISGLPAHSAEYPEVDKATQSKRDATRLEILTTEKNKELERLATAGAKLKLAEEGGDEATINSLKDVIEQHKVNLAALDTEINKAGNGGRSSIRREPVRIASPKATARHEDVPYWDTYRRSQAKPPVEPYDYEAVE</sequence>
<feature type="signal peptide" evidence="2">
    <location>
        <begin position="1"/>
        <end position="21"/>
    </location>
</feature>